<reference evidence="7" key="1">
    <citation type="submission" date="2025-08" db="UniProtKB">
        <authorList>
            <consortium name="Ensembl"/>
        </authorList>
    </citation>
    <scope>IDENTIFICATION</scope>
</reference>
<dbReference type="Pfam" id="PF00270">
    <property type="entry name" value="DEAD"/>
    <property type="match status" value="1"/>
</dbReference>
<dbReference type="Gene3D" id="3.40.50.300">
    <property type="entry name" value="P-loop containing nucleotide triphosphate hydrolases"/>
    <property type="match status" value="1"/>
</dbReference>
<comment type="catalytic activity">
    <reaction evidence="4">
        <text>Couples ATP hydrolysis with the unwinding of duplex DNA by translocating in the 3'-5' direction.</text>
        <dbReference type="EC" id="5.6.2.4"/>
    </reaction>
</comment>
<dbReference type="PANTHER" id="PTHR13710:SF105">
    <property type="entry name" value="ATP-DEPENDENT DNA HELICASE Q1"/>
    <property type="match status" value="1"/>
</dbReference>
<reference evidence="7" key="2">
    <citation type="submission" date="2025-09" db="UniProtKB">
        <authorList>
            <consortium name="Ensembl"/>
        </authorList>
    </citation>
    <scope>IDENTIFICATION</scope>
</reference>
<dbReference type="InterPro" id="IPR014001">
    <property type="entry name" value="Helicase_ATP-bd"/>
</dbReference>
<dbReference type="GO" id="GO:0000724">
    <property type="term" value="P:double-strand break repair via homologous recombination"/>
    <property type="evidence" value="ECO:0007669"/>
    <property type="project" value="TreeGrafter"/>
</dbReference>
<dbReference type="Ensembl" id="ENSAPOT00000027343.1">
    <property type="protein sequence ID" value="ENSAPOP00000017921.1"/>
    <property type="gene ID" value="ENSAPOG00000021194.1"/>
</dbReference>
<evidence type="ECO:0000259" key="6">
    <source>
        <dbReference type="PROSITE" id="PS51192"/>
    </source>
</evidence>
<dbReference type="STRING" id="80966.ENSAPOP00000017921"/>
<dbReference type="InterPro" id="IPR027417">
    <property type="entry name" value="P-loop_NTPase"/>
</dbReference>
<dbReference type="GO" id="GO:0005694">
    <property type="term" value="C:chromosome"/>
    <property type="evidence" value="ECO:0007669"/>
    <property type="project" value="TreeGrafter"/>
</dbReference>
<evidence type="ECO:0000313" key="7">
    <source>
        <dbReference type="Ensembl" id="ENSAPOP00000017921.1"/>
    </source>
</evidence>
<dbReference type="PROSITE" id="PS51192">
    <property type="entry name" value="HELICASE_ATP_BIND_1"/>
    <property type="match status" value="1"/>
</dbReference>
<evidence type="ECO:0000256" key="4">
    <source>
        <dbReference type="ARBA" id="ARBA00034617"/>
    </source>
</evidence>
<sequence>TGNRPFSADFPWSREVEQHLQDLFHLSKFRPLQLGVINLTLSVRDQFLVMPTGRGKCLCYQFKAVYSKGFTLVVTPLVSLMEDQIMYLKSTVMLNISSSKDHAKTVMAGMTDPNAPFMIVYVTPERIAKSKLLLSRLQKAYNENLLSRIAVDEVPYCSQLSHDFRPNYKLLGILQRQFPKVPLLGLQQRVSVIDFSICDRLVTFPGCLLPSPKISWDRLQPPTTIMRIQRVQIMDGWMSSSAFSILNIHKSSYLVYTS</sequence>
<keyword evidence="2" id="KW-0238">DNA-binding</keyword>
<keyword evidence="8" id="KW-1185">Reference proteome</keyword>
<dbReference type="InParanoid" id="A0A3Q1FJ08"/>
<protein>
    <recommendedName>
        <fullName evidence="5">DNA 3'-5' helicase</fullName>
        <ecNumber evidence="5">5.6.2.4</ecNumber>
    </recommendedName>
</protein>
<feature type="domain" description="Helicase ATP-binding" evidence="6">
    <location>
        <begin position="37"/>
        <end position="186"/>
    </location>
</feature>
<dbReference type="GeneTree" id="ENSGT00940000157013"/>
<dbReference type="GO" id="GO:0043138">
    <property type="term" value="F:3'-5' DNA helicase activity"/>
    <property type="evidence" value="ECO:0007669"/>
    <property type="project" value="UniProtKB-EC"/>
</dbReference>
<dbReference type="PANTHER" id="PTHR13710">
    <property type="entry name" value="DNA HELICASE RECQ FAMILY MEMBER"/>
    <property type="match status" value="1"/>
</dbReference>
<dbReference type="GO" id="GO:0003677">
    <property type="term" value="F:DNA binding"/>
    <property type="evidence" value="ECO:0007669"/>
    <property type="project" value="UniProtKB-KW"/>
</dbReference>
<comment type="similarity">
    <text evidence="1">Belongs to the helicase family. RecQ subfamily.</text>
</comment>
<evidence type="ECO:0000256" key="2">
    <source>
        <dbReference type="ARBA" id="ARBA00023125"/>
    </source>
</evidence>
<dbReference type="Proteomes" id="UP000257200">
    <property type="component" value="Unplaced"/>
</dbReference>
<keyword evidence="3" id="KW-0413">Isomerase</keyword>
<organism evidence="7 8">
    <name type="scientific">Acanthochromis polyacanthus</name>
    <name type="common">spiny chromis</name>
    <dbReference type="NCBI Taxonomy" id="80966"/>
    <lineage>
        <taxon>Eukaryota</taxon>
        <taxon>Metazoa</taxon>
        <taxon>Chordata</taxon>
        <taxon>Craniata</taxon>
        <taxon>Vertebrata</taxon>
        <taxon>Euteleostomi</taxon>
        <taxon>Actinopterygii</taxon>
        <taxon>Neopterygii</taxon>
        <taxon>Teleostei</taxon>
        <taxon>Neoteleostei</taxon>
        <taxon>Acanthomorphata</taxon>
        <taxon>Ovalentaria</taxon>
        <taxon>Pomacentridae</taxon>
        <taxon>Acanthochromis</taxon>
    </lineage>
</organism>
<evidence type="ECO:0000313" key="8">
    <source>
        <dbReference type="Proteomes" id="UP000257200"/>
    </source>
</evidence>
<dbReference type="EC" id="5.6.2.4" evidence="5"/>
<accession>A0A3Q1FJ08</accession>
<dbReference type="GO" id="GO:0005524">
    <property type="term" value="F:ATP binding"/>
    <property type="evidence" value="ECO:0007669"/>
    <property type="project" value="InterPro"/>
</dbReference>
<dbReference type="GO" id="GO:0005737">
    <property type="term" value="C:cytoplasm"/>
    <property type="evidence" value="ECO:0007669"/>
    <property type="project" value="TreeGrafter"/>
</dbReference>
<dbReference type="SUPFAM" id="SSF52540">
    <property type="entry name" value="P-loop containing nucleoside triphosphate hydrolases"/>
    <property type="match status" value="1"/>
</dbReference>
<dbReference type="InterPro" id="IPR011545">
    <property type="entry name" value="DEAD/DEAH_box_helicase_dom"/>
</dbReference>
<dbReference type="AlphaFoldDB" id="A0A3Q1FJ08"/>
<proteinExistence type="inferred from homology"/>
<name>A0A3Q1FJ08_9TELE</name>
<evidence type="ECO:0000256" key="5">
    <source>
        <dbReference type="ARBA" id="ARBA00034808"/>
    </source>
</evidence>
<dbReference type="GO" id="GO:0009378">
    <property type="term" value="F:four-way junction helicase activity"/>
    <property type="evidence" value="ECO:0007669"/>
    <property type="project" value="TreeGrafter"/>
</dbReference>
<evidence type="ECO:0000256" key="1">
    <source>
        <dbReference type="ARBA" id="ARBA00005446"/>
    </source>
</evidence>
<evidence type="ECO:0000256" key="3">
    <source>
        <dbReference type="ARBA" id="ARBA00023235"/>
    </source>
</evidence>